<dbReference type="GO" id="GO:0016798">
    <property type="term" value="F:hydrolase activity, acting on glycosyl bonds"/>
    <property type="evidence" value="ECO:0007669"/>
    <property type="project" value="UniProtKB-KW"/>
</dbReference>
<dbReference type="SUPFAM" id="SSF51445">
    <property type="entry name" value="(Trans)glycosidases"/>
    <property type="match status" value="1"/>
</dbReference>
<keyword evidence="1" id="KW-0378">Hydrolase</keyword>
<dbReference type="InterPro" id="IPR019563">
    <property type="entry name" value="GH97_catalytic"/>
</dbReference>
<dbReference type="InterPro" id="IPR029486">
    <property type="entry name" value="GH97_N"/>
</dbReference>
<evidence type="ECO:0000256" key="2">
    <source>
        <dbReference type="ARBA" id="ARBA00023295"/>
    </source>
</evidence>
<dbReference type="PANTHER" id="PTHR35803">
    <property type="entry name" value="GLUCAN 1,4-ALPHA-GLUCOSIDASE SUSB-RELATED"/>
    <property type="match status" value="1"/>
</dbReference>
<dbReference type="Gene3D" id="2.70.98.10">
    <property type="match status" value="1"/>
</dbReference>
<name>A0A3E2BK06_9BACT</name>
<dbReference type="Gene3D" id="2.60.40.1180">
    <property type="entry name" value="Golgi alpha-mannosidase II"/>
    <property type="match status" value="1"/>
</dbReference>
<sequence length="668" mass="76130">MTTNAFIRFLIFTMILLVGSVISAWLPGQGRAASGVSVSSPDNRVEVKIELGNQIAYSVYYDGKQVLAPSPVSMTINDNVVLGRRPVLENAARTKVDKTINPPVREKRAVIVDKYNEVNLKFRGNFGLVFRVYNDGLAYRFYTGYRAPIKVRAEEARFNFPDNYQVYFPFTRGFHTSFESNYSYLPLKDIGQERFGFAPVVVEIPDGPRVAITDVAVDDYPGMFLTGSDQGQPGLMGKFAPYPLEEKLRDKSDRELEVTRAADYIAETRGGRQYPWRLIVLAEKDADLISTDIVYRLSPELELRDTSWIKPGKVAWDWWNANNIYGVDFRAGINTETYKYYIDFASKYGIEYIILDEGWSDPADLFKVNPEINLEELVRYGQQKNVGLILWCVWLTLDRQLDRALDYFQKIGVKGIKVDFMDRDDQKMVNFYRRCAAAAARRRLLVDFHGAHKPVGLRRAFPNILTKEGVLGLEYSKWSTQVTPDHDLMLPFLRMLAGPMDYTPGAMRNAQERQFRAVFDVPMSQGTRCHQLAMYVVYESPLQMLCDSPSAYMREPEIMDFLSKVPTVWDETRVLEAKIGDFAVVARKNGENWYLGAMTDWTPREFELKLDFLEPGKLWMADLWLDGPNAGRFASDFSHQSLKIASGETIKLKLAPGGGAVVRLIPAR</sequence>
<organism evidence="6 7">
    <name type="scientific">Candidatus Saccharicenans subterraneus</name>
    <dbReference type="NCBI Taxonomy" id="2508984"/>
    <lineage>
        <taxon>Bacteria</taxon>
        <taxon>Candidatus Aminicenantota</taxon>
        <taxon>Candidatus Aminicenantia</taxon>
        <taxon>Candidatus Aminicenantales</taxon>
        <taxon>Candidatus Saccharicenantaceae</taxon>
        <taxon>Candidatus Saccharicenans</taxon>
    </lineage>
</organism>
<feature type="domain" description="Glycosyl-hydrolase 97 catalytic" evidence="3">
    <location>
        <begin position="318"/>
        <end position="470"/>
    </location>
</feature>
<keyword evidence="2" id="KW-0326">Glycosidase</keyword>
<evidence type="ECO:0000259" key="4">
    <source>
        <dbReference type="Pfam" id="PF14508"/>
    </source>
</evidence>
<dbReference type="InterPro" id="IPR014718">
    <property type="entry name" value="GH-type_carb-bd"/>
</dbReference>
<evidence type="ECO:0000313" key="6">
    <source>
        <dbReference type="EMBL" id="RFT15073.1"/>
    </source>
</evidence>
<dbReference type="PANTHER" id="PTHR35803:SF2">
    <property type="entry name" value="RETAINING ALPHA-GALACTOSIDASE"/>
    <property type="match status" value="1"/>
</dbReference>
<dbReference type="InterPro" id="IPR052720">
    <property type="entry name" value="Glycosyl_hydrolase_97"/>
</dbReference>
<dbReference type="Gene3D" id="3.20.20.70">
    <property type="entry name" value="Aldolase class I"/>
    <property type="match status" value="1"/>
</dbReference>
<dbReference type="Pfam" id="PF14508">
    <property type="entry name" value="GH97_N"/>
    <property type="match status" value="1"/>
</dbReference>
<dbReference type="GO" id="GO:0030246">
    <property type="term" value="F:carbohydrate binding"/>
    <property type="evidence" value="ECO:0007669"/>
    <property type="project" value="InterPro"/>
</dbReference>
<dbReference type="AlphaFoldDB" id="A0A3E2BK06"/>
<evidence type="ECO:0000259" key="5">
    <source>
        <dbReference type="Pfam" id="PF14509"/>
    </source>
</evidence>
<gene>
    <name evidence="6" type="ORF">OP8BY_0704</name>
</gene>
<feature type="domain" description="Glycosyl-hydrolase 97 C-terminal oligomerisation" evidence="5">
    <location>
        <begin position="568"/>
        <end position="664"/>
    </location>
</feature>
<proteinExistence type="predicted"/>
<evidence type="ECO:0000256" key="1">
    <source>
        <dbReference type="ARBA" id="ARBA00022801"/>
    </source>
</evidence>
<dbReference type="InterPro" id="IPR017853">
    <property type="entry name" value="GH"/>
</dbReference>
<dbReference type="Proteomes" id="UP000257323">
    <property type="component" value="Unassembled WGS sequence"/>
</dbReference>
<comment type="caution">
    <text evidence="6">The sequence shown here is derived from an EMBL/GenBank/DDBJ whole genome shotgun (WGS) entry which is preliminary data.</text>
</comment>
<accession>A0A3E2BK06</accession>
<protein>
    <submittedName>
        <fullName evidence="6">Alpha-glucosidase</fullName>
    </submittedName>
</protein>
<evidence type="ECO:0000313" key="7">
    <source>
        <dbReference type="Proteomes" id="UP000257323"/>
    </source>
</evidence>
<dbReference type="InterPro" id="IPR013785">
    <property type="entry name" value="Aldolase_TIM"/>
</dbReference>
<dbReference type="Pfam" id="PF10566">
    <property type="entry name" value="Glyco_hydro_97"/>
    <property type="match status" value="1"/>
</dbReference>
<dbReference type="Pfam" id="PF14509">
    <property type="entry name" value="GH97_C"/>
    <property type="match status" value="1"/>
</dbReference>
<dbReference type="InterPro" id="IPR029483">
    <property type="entry name" value="GH97_C"/>
</dbReference>
<dbReference type="InterPro" id="IPR013780">
    <property type="entry name" value="Glyco_hydro_b"/>
</dbReference>
<evidence type="ECO:0000259" key="3">
    <source>
        <dbReference type="Pfam" id="PF10566"/>
    </source>
</evidence>
<feature type="domain" description="Glycosyl-hydrolase 97 N-terminal" evidence="4">
    <location>
        <begin position="38"/>
        <end position="298"/>
    </location>
</feature>
<dbReference type="EMBL" id="QUAH01000013">
    <property type="protein sequence ID" value="RFT15073.1"/>
    <property type="molecule type" value="Genomic_DNA"/>
</dbReference>
<reference evidence="6 7" key="1">
    <citation type="submission" date="2018-08" db="EMBL/GenBank/DDBJ databases">
        <title>Genome analysis of the thermophilic bacterium of the candidate phylum Aminicenantes from deep subsurface aquifer revealed its physiology and ecological role.</title>
        <authorList>
            <person name="Kadnikov V.V."/>
            <person name="Mardanov A.V."/>
            <person name="Beletsky A.V."/>
            <person name="Karnachuk O.V."/>
            <person name="Ravin N.V."/>
        </authorList>
    </citation>
    <scope>NUCLEOTIDE SEQUENCE [LARGE SCALE GENOMIC DNA]</scope>
    <source>
        <strain evidence="6">BY38</strain>
    </source>
</reference>